<proteinExistence type="predicted"/>
<dbReference type="PaxDb" id="35128-Thaps8354"/>
<dbReference type="AlphaFoldDB" id="B8C990"/>
<evidence type="ECO:0000256" key="1">
    <source>
        <dbReference type="SAM" id="MobiDB-lite"/>
    </source>
</evidence>
<feature type="transmembrane region" description="Helical" evidence="2">
    <location>
        <begin position="12"/>
        <end position="30"/>
    </location>
</feature>
<dbReference type="RefSeq" id="XP_002292617.1">
    <property type="nucleotide sequence ID" value="XM_002292581.1"/>
</dbReference>
<keyword evidence="2" id="KW-0812">Transmembrane</keyword>
<feature type="transmembrane region" description="Helical" evidence="2">
    <location>
        <begin position="61"/>
        <end position="82"/>
    </location>
</feature>
<organism evidence="3 4">
    <name type="scientific">Thalassiosira pseudonana</name>
    <name type="common">Marine diatom</name>
    <name type="synonym">Cyclotella nana</name>
    <dbReference type="NCBI Taxonomy" id="35128"/>
    <lineage>
        <taxon>Eukaryota</taxon>
        <taxon>Sar</taxon>
        <taxon>Stramenopiles</taxon>
        <taxon>Ochrophyta</taxon>
        <taxon>Bacillariophyta</taxon>
        <taxon>Coscinodiscophyceae</taxon>
        <taxon>Thalassiosirophycidae</taxon>
        <taxon>Thalassiosirales</taxon>
        <taxon>Thalassiosiraceae</taxon>
        <taxon>Thalassiosira</taxon>
    </lineage>
</organism>
<gene>
    <name evidence="3" type="ORF">THAPSDRAFT_8354</name>
</gene>
<dbReference type="HOGENOM" id="CLU_1690290_0_0_1"/>
<dbReference type="InParanoid" id="B8C990"/>
<feature type="region of interest" description="Disordered" evidence="1">
    <location>
        <begin position="114"/>
        <end position="156"/>
    </location>
</feature>
<sequence length="156" mass="17429">MLMTGIFLNRWIVAAAITISAGWFIAQIMYRESCLAQAGDGRLATNAWRETETSLPPSSKAWLLLFTAFILYEFSVLSKVLLTLMGTMVIVASHSVLRPVVNEYYFVHQPQPQTKRPSVVHSDGFEDSSGEDEVAFSKDENSDPNILRNRNASKSL</sequence>
<reference evidence="3 4" key="2">
    <citation type="journal article" date="2008" name="Nature">
        <title>The Phaeodactylum genome reveals the evolutionary history of diatom genomes.</title>
        <authorList>
            <person name="Bowler C."/>
            <person name="Allen A.E."/>
            <person name="Badger J.H."/>
            <person name="Grimwood J."/>
            <person name="Jabbari K."/>
            <person name="Kuo A."/>
            <person name="Maheswari U."/>
            <person name="Martens C."/>
            <person name="Maumus F."/>
            <person name="Otillar R.P."/>
            <person name="Rayko E."/>
            <person name="Salamov A."/>
            <person name="Vandepoele K."/>
            <person name="Beszteri B."/>
            <person name="Gruber A."/>
            <person name="Heijde M."/>
            <person name="Katinka M."/>
            <person name="Mock T."/>
            <person name="Valentin K."/>
            <person name="Verret F."/>
            <person name="Berges J.A."/>
            <person name="Brownlee C."/>
            <person name="Cadoret J.P."/>
            <person name="Chiovitti A."/>
            <person name="Choi C.J."/>
            <person name="Coesel S."/>
            <person name="De Martino A."/>
            <person name="Detter J.C."/>
            <person name="Durkin C."/>
            <person name="Falciatore A."/>
            <person name="Fournet J."/>
            <person name="Haruta M."/>
            <person name="Huysman M.J."/>
            <person name="Jenkins B.D."/>
            <person name="Jiroutova K."/>
            <person name="Jorgensen R.E."/>
            <person name="Joubert Y."/>
            <person name="Kaplan A."/>
            <person name="Kroger N."/>
            <person name="Kroth P.G."/>
            <person name="La Roche J."/>
            <person name="Lindquist E."/>
            <person name="Lommer M."/>
            <person name="Martin-Jezequel V."/>
            <person name="Lopez P.J."/>
            <person name="Lucas S."/>
            <person name="Mangogna M."/>
            <person name="McGinnis K."/>
            <person name="Medlin L.K."/>
            <person name="Montsant A."/>
            <person name="Oudot-Le Secq M.P."/>
            <person name="Napoli C."/>
            <person name="Obornik M."/>
            <person name="Parker M.S."/>
            <person name="Petit J.L."/>
            <person name="Porcel B.M."/>
            <person name="Poulsen N."/>
            <person name="Robison M."/>
            <person name="Rychlewski L."/>
            <person name="Rynearson T.A."/>
            <person name="Schmutz J."/>
            <person name="Shapiro H."/>
            <person name="Siaut M."/>
            <person name="Stanley M."/>
            <person name="Sussman M.R."/>
            <person name="Taylor A.R."/>
            <person name="Vardi A."/>
            <person name="von Dassow P."/>
            <person name="Vyverman W."/>
            <person name="Willis A."/>
            <person name="Wyrwicz L.S."/>
            <person name="Rokhsar D.S."/>
            <person name="Weissenbach J."/>
            <person name="Armbrust E.V."/>
            <person name="Green B.R."/>
            <person name="Van de Peer Y."/>
            <person name="Grigoriev I.V."/>
        </authorList>
    </citation>
    <scope>NUCLEOTIDE SEQUENCE [LARGE SCALE GENOMIC DNA]</scope>
    <source>
        <strain evidence="3 4">CCMP1335</strain>
    </source>
</reference>
<reference evidence="3 4" key="1">
    <citation type="journal article" date="2004" name="Science">
        <title>The genome of the diatom Thalassiosira pseudonana: ecology, evolution, and metabolism.</title>
        <authorList>
            <person name="Armbrust E.V."/>
            <person name="Berges J.A."/>
            <person name="Bowler C."/>
            <person name="Green B.R."/>
            <person name="Martinez D."/>
            <person name="Putnam N.H."/>
            <person name="Zhou S."/>
            <person name="Allen A.E."/>
            <person name="Apt K.E."/>
            <person name="Bechner M."/>
            <person name="Brzezinski M.A."/>
            <person name="Chaal B.K."/>
            <person name="Chiovitti A."/>
            <person name="Davis A.K."/>
            <person name="Demarest M.S."/>
            <person name="Detter J.C."/>
            <person name="Glavina T."/>
            <person name="Goodstein D."/>
            <person name="Hadi M.Z."/>
            <person name="Hellsten U."/>
            <person name="Hildebrand M."/>
            <person name="Jenkins B.D."/>
            <person name="Jurka J."/>
            <person name="Kapitonov V.V."/>
            <person name="Kroger N."/>
            <person name="Lau W.W."/>
            <person name="Lane T.W."/>
            <person name="Larimer F.W."/>
            <person name="Lippmeier J.C."/>
            <person name="Lucas S."/>
            <person name="Medina M."/>
            <person name="Montsant A."/>
            <person name="Obornik M."/>
            <person name="Parker M.S."/>
            <person name="Palenik B."/>
            <person name="Pazour G.J."/>
            <person name="Richardson P.M."/>
            <person name="Rynearson T.A."/>
            <person name="Saito M.A."/>
            <person name="Schwartz D.C."/>
            <person name="Thamatrakoln K."/>
            <person name="Valentin K."/>
            <person name="Vardi A."/>
            <person name="Wilkerson F.P."/>
            <person name="Rokhsar D.S."/>
        </authorList>
    </citation>
    <scope>NUCLEOTIDE SEQUENCE [LARGE SCALE GENOMIC DNA]</scope>
    <source>
        <strain evidence="3 4">CCMP1335</strain>
    </source>
</reference>
<dbReference type="KEGG" id="tps:THAPSDRAFT_8354"/>
<keyword evidence="4" id="KW-1185">Reference proteome</keyword>
<protein>
    <submittedName>
        <fullName evidence="3">Uncharacterized protein</fullName>
    </submittedName>
</protein>
<evidence type="ECO:0000313" key="3">
    <source>
        <dbReference type="EMBL" id="EED89813.1"/>
    </source>
</evidence>
<accession>B8C990</accession>
<dbReference type="EMBL" id="CM000646">
    <property type="protein sequence ID" value="EED89813.1"/>
    <property type="molecule type" value="Genomic_DNA"/>
</dbReference>
<name>B8C990_THAPS</name>
<evidence type="ECO:0000256" key="2">
    <source>
        <dbReference type="SAM" id="Phobius"/>
    </source>
</evidence>
<dbReference type="GeneID" id="7451079"/>
<keyword evidence="2" id="KW-0472">Membrane</keyword>
<feature type="compositionally biased region" description="Acidic residues" evidence="1">
    <location>
        <begin position="125"/>
        <end position="134"/>
    </location>
</feature>
<dbReference type="Proteomes" id="UP000001449">
    <property type="component" value="Chromosome 10"/>
</dbReference>
<evidence type="ECO:0000313" key="4">
    <source>
        <dbReference type="Proteomes" id="UP000001449"/>
    </source>
</evidence>
<keyword evidence="2" id="KW-1133">Transmembrane helix</keyword>